<sequence>MSYDPLEWTTRDPLEETSPDPIPRRRRLNDGWRHAIEVVALILLVPGLLAAEWVDGSKQSRQWQTKERVTVVRRGGTGTLGHVKLRLLGRDTTGALKSSTTPAGGVNLKLVVTARPLDAQGVKSIDILGFTVRDRAGHVWSAFPSTDRDRTKAVGTDTEVSVTATVPERLVSSVVLEVRPGALASKGPAATPVLRFAH</sequence>
<name>A0A543CGX0_9ACTN</name>
<reference evidence="2 3" key="1">
    <citation type="submission" date="2019-06" db="EMBL/GenBank/DDBJ databases">
        <title>Sequencing the genomes of 1000 actinobacteria strains.</title>
        <authorList>
            <person name="Klenk H.-P."/>
        </authorList>
    </citation>
    <scope>NUCLEOTIDE SEQUENCE [LARGE SCALE GENOMIC DNA]</scope>
    <source>
        <strain evidence="2 3">DSM 102200</strain>
    </source>
</reference>
<dbReference type="AlphaFoldDB" id="A0A543CGX0"/>
<comment type="caution">
    <text evidence="2">The sequence shown here is derived from an EMBL/GenBank/DDBJ whole genome shotgun (WGS) entry which is preliminary data.</text>
</comment>
<accession>A0A543CGX0</accession>
<protein>
    <submittedName>
        <fullName evidence="2">Uncharacterized protein</fullName>
    </submittedName>
</protein>
<evidence type="ECO:0000313" key="2">
    <source>
        <dbReference type="EMBL" id="TQL96353.1"/>
    </source>
</evidence>
<dbReference type="Proteomes" id="UP000316096">
    <property type="component" value="Unassembled WGS sequence"/>
</dbReference>
<dbReference type="RefSeq" id="WP_141955220.1">
    <property type="nucleotide sequence ID" value="NZ_VFOZ01000001.1"/>
</dbReference>
<evidence type="ECO:0000256" key="1">
    <source>
        <dbReference type="SAM" id="MobiDB-lite"/>
    </source>
</evidence>
<keyword evidence="3" id="KW-1185">Reference proteome</keyword>
<evidence type="ECO:0000313" key="3">
    <source>
        <dbReference type="Proteomes" id="UP000316096"/>
    </source>
</evidence>
<organism evidence="2 3">
    <name type="scientific">Actinoallomurus bryophytorum</name>
    <dbReference type="NCBI Taxonomy" id="1490222"/>
    <lineage>
        <taxon>Bacteria</taxon>
        <taxon>Bacillati</taxon>
        <taxon>Actinomycetota</taxon>
        <taxon>Actinomycetes</taxon>
        <taxon>Streptosporangiales</taxon>
        <taxon>Thermomonosporaceae</taxon>
        <taxon>Actinoallomurus</taxon>
    </lineage>
</organism>
<feature type="region of interest" description="Disordered" evidence="1">
    <location>
        <begin position="1"/>
        <end position="26"/>
    </location>
</feature>
<gene>
    <name evidence="2" type="ORF">FB559_1879</name>
</gene>
<dbReference type="EMBL" id="VFOZ01000001">
    <property type="protein sequence ID" value="TQL96353.1"/>
    <property type="molecule type" value="Genomic_DNA"/>
</dbReference>
<proteinExistence type="predicted"/>